<keyword evidence="2" id="KW-1185">Reference proteome</keyword>
<organism evidence="1 2">
    <name type="scientific">Cupriavidus metallidurans (strain ATCC 43123 / DSM 2839 / NBRC 102507 / CH34)</name>
    <name type="common">Ralstonia metallidurans</name>
    <dbReference type="NCBI Taxonomy" id="266264"/>
    <lineage>
        <taxon>Bacteria</taxon>
        <taxon>Pseudomonadati</taxon>
        <taxon>Pseudomonadota</taxon>
        <taxon>Betaproteobacteria</taxon>
        <taxon>Burkholderiales</taxon>
        <taxon>Burkholderiaceae</taxon>
        <taxon>Cupriavidus</taxon>
    </lineage>
</organism>
<evidence type="ECO:0000313" key="2">
    <source>
        <dbReference type="Proteomes" id="UP000002429"/>
    </source>
</evidence>
<dbReference type="Proteomes" id="UP000002429">
    <property type="component" value="Plasmid megaplasmid"/>
</dbReference>
<dbReference type="AlphaFoldDB" id="Q1LG70"/>
<dbReference type="EMBL" id="CP000353">
    <property type="protein sequence ID" value="ABF10856.1"/>
    <property type="molecule type" value="Genomic_DNA"/>
</dbReference>
<sequence length="144" mass="16455">MKCAIYTVTLRTSAASQYIRYGHGLLSRATCRWFWWHSLSRAWQLVFVASRRTTPAWRCAMAMRQFAEFPANERQDLEALFRQVGLAAQEFEVFDVNGTSARQVTVRRQRTGAESVYEAGPGSAWIEEFESDLECGLFGQVSTQ</sequence>
<proteinExistence type="predicted"/>
<geneLocation type="plasmid" evidence="1 2">
    <name>megaplasmid</name>
</geneLocation>
<reference evidence="2" key="1">
    <citation type="journal article" date="2010" name="PLoS ONE">
        <title>The complete genome sequence of Cupriavidus metallidurans strain CH34, a master survivalist in harsh and anthropogenic environments.</title>
        <authorList>
            <person name="Janssen P.J."/>
            <person name="Van Houdt R."/>
            <person name="Moors H."/>
            <person name="Monsieurs P."/>
            <person name="Morin N."/>
            <person name="Michaux A."/>
            <person name="Benotmane M.A."/>
            <person name="Leys N."/>
            <person name="Vallaeys T."/>
            <person name="Lapidus A."/>
            <person name="Monchy S."/>
            <person name="Medigue C."/>
            <person name="Taghavi S."/>
            <person name="McCorkle S."/>
            <person name="Dunn J."/>
            <person name="van der Lelie D."/>
            <person name="Mergeay M."/>
        </authorList>
    </citation>
    <scope>NUCLEOTIDE SEQUENCE [LARGE SCALE GENOMIC DNA]</scope>
    <source>
        <strain evidence="2">ATCC 43123 / DSM 2839 / NBRC 102507 / CH34</strain>
    </source>
</reference>
<accession>Q1LG70</accession>
<dbReference type="KEGG" id="rme:Rmet_3988"/>
<keyword evidence="1" id="KW-0614">Plasmid</keyword>
<protein>
    <submittedName>
        <fullName evidence="1">Uncharacterized protein</fullName>
    </submittedName>
</protein>
<name>Q1LG70_CUPMC</name>
<evidence type="ECO:0000313" key="1">
    <source>
        <dbReference type="EMBL" id="ABF10856.1"/>
    </source>
</evidence>
<dbReference type="HOGENOM" id="CLU_1794875_0_0_4"/>
<gene>
    <name evidence="1" type="ordered locus">Rmet_3988</name>
</gene>